<dbReference type="EMBL" id="JABDSH010000050">
    <property type="protein sequence ID" value="NMW35216.1"/>
    <property type="molecule type" value="Genomic_DNA"/>
</dbReference>
<dbReference type="Proteomes" id="UP000326091">
    <property type="component" value="Chromosome"/>
</dbReference>
<reference evidence="4 5" key="1">
    <citation type="submission" date="2018-08" db="EMBL/GenBank/DDBJ databases">
        <title>A genome reference for cultivated species of the human gut microbiota.</title>
        <authorList>
            <person name="Zou Y."/>
            <person name="Xue W."/>
            <person name="Luo G."/>
        </authorList>
    </citation>
    <scope>NUCLEOTIDE SEQUENCE [LARGE SCALE GENOMIC DNA]</scope>
    <source>
        <strain evidence="4 5">AF25-30LB</strain>
    </source>
</reference>
<reference evidence="2 8" key="4">
    <citation type="submission" date="2020-04" db="EMBL/GenBank/DDBJ databases">
        <title>A novel gut-associated lysogenic phage, Bacteroides phage BV01, alters the host transcriptome and bile acid metabolism in Bacteroides vulgatus.</title>
        <authorList>
            <person name="Campbell D.E."/>
            <person name="Ly L."/>
            <person name="Ridlon J.M."/>
            <person name="Hsiao A."/>
            <person name="Degnan P.H."/>
        </authorList>
    </citation>
    <scope>NUCLEOTIDE SEQUENCE [LARGE SCALE GENOMIC DNA]</scope>
    <source>
        <strain evidence="2 8">VPI-4506</strain>
    </source>
</reference>
<protein>
    <recommendedName>
        <fullName evidence="9">Homeodomain phBC6A51-type domain-containing protein</fullName>
    </recommendedName>
</protein>
<evidence type="ECO:0000313" key="4">
    <source>
        <dbReference type="EMBL" id="RGR40466.1"/>
    </source>
</evidence>
<dbReference type="Proteomes" id="UP000266497">
    <property type="component" value="Unassembled WGS sequence"/>
</dbReference>
<name>A0A174QHY1_PHOVU</name>
<dbReference type="EMBL" id="QRUD01000020">
    <property type="protein sequence ID" value="RGR40466.1"/>
    <property type="molecule type" value="Genomic_DNA"/>
</dbReference>
<dbReference type="EMBL" id="CP043529">
    <property type="protein sequence ID" value="QEW36788.1"/>
    <property type="molecule type" value="Genomic_DNA"/>
</dbReference>
<evidence type="ECO:0000313" key="2">
    <source>
        <dbReference type="EMBL" id="NMW35216.1"/>
    </source>
</evidence>
<evidence type="ECO:0000313" key="6">
    <source>
        <dbReference type="Proteomes" id="UP000326091"/>
    </source>
</evidence>
<evidence type="ECO:0000313" key="1">
    <source>
        <dbReference type="EMBL" id="KAB3567493.1"/>
    </source>
</evidence>
<dbReference type="AlphaFoldDB" id="A0A174QHY1"/>
<evidence type="ECO:0000313" key="7">
    <source>
        <dbReference type="Proteomes" id="UP000433382"/>
    </source>
</evidence>
<accession>A0A174QHY1</accession>
<dbReference type="Proteomes" id="UP000555193">
    <property type="component" value="Unassembled WGS sequence"/>
</dbReference>
<proteinExistence type="predicted"/>
<dbReference type="EMBL" id="WCZM01000023">
    <property type="protein sequence ID" value="KAB3567493.1"/>
    <property type="molecule type" value="Genomic_DNA"/>
</dbReference>
<evidence type="ECO:0000313" key="3">
    <source>
        <dbReference type="EMBL" id="QEW36788.1"/>
    </source>
</evidence>
<reference evidence="3 6" key="3">
    <citation type="submission" date="2019-09" db="EMBL/GenBank/DDBJ databases">
        <title>Commensal-derived Metabolites Govern Vibrio cholerae Pathogenesis in Host.</title>
        <authorList>
            <person name="Yoon S.S."/>
            <person name="Yoon M.Y."/>
        </authorList>
    </citation>
    <scope>NUCLEOTIDE SEQUENCE [LARGE SCALE GENOMIC DNA]</scope>
    <source>
        <strain evidence="3 6">VIC01</strain>
    </source>
</reference>
<dbReference type="Gene3D" id="1.10.10.60">
    <property type="entry name" value="Homeodomain-like"/>
    <property type="match status" value="1"/>
</dbReference>
<gene>
    <name evidence="4" type="ORF">DWY53_08590</name>
    <name evidence="1" type="ORF">GAY01_15430</name>
    <name evidence="2" type="ORF">HKQ54_03405</name>
    <name evidence="3" type="ORF">VIC01_02350</name>
</gene>
<organism evidence="4 5">
    <name type="scientific">Phocaeicola vulgatus</name>
    <name type="common">Bacteroides vulgatus</name>
    <dbReference type="NCBI Taxonomy" id="821"/>
    <lineage>
        <taxon>Bacteria</taxon>
        <taxon>Pseudomonadati</taxon>
        <taxon>Bacteroidota</taxon>
        <taxon>Bacteroidia</taxon>
        <taxon>Bacteroidales</taxon>
        <taxon>Bacteroidaceae</taxon>
        <taxon>Phocaeicola</taxon>
    </lineage>
</organism>
<dbReference type="RefSeq" id="WP_005847551.1">
    <property type="nucleotide sequence ID" value="NZ_AP025232.1"/>
</dbReference>
<sequence length="115" mass="13545">MGKKERQELFLKHFRESHGIVSYACQKVGITRACYYKWRDSDLKFKERAEEVEEETIDVVESKLLSAINNDDLTAIIFYLKTKGKKRGYVERVEQDVNVNPFESLIKELPDKIEE</sequence>
<evidence type="ECO:0000313" key="5">
    <source>
        <dbReference type="Proteomes" id="UP000266497"/>
    </source>
</evidence>
<reference evidence="1 7" key="2">
    <citation type="journal article" date="2019" name="Nat. Med.">
        <title>A library of human gut bacterial isolates paired with longitudinal multiomics data enables mechanistic microbiome research.</title>
        <authorList>
            <person name="Poyet M."/>
            <person name="Groussin M."/>
            <person name="Gibbons S.M."/>
            <person name="Avila-Pacheco J."/>
            <person name="Jiang X."/>
            <person name="Kearney S.M."/>
            <person name="Perrotta A.R."/>
            <person name="Berdy B."/>
            <person name="Zhao S."/>
            <person name="Lieberman T.D."/>
            <person name="Swanson P.K."/>
            <person name="Smith M."/>
            <person name="Roesemann S."/>
            <person name="Alexander J.E."/>
            <person name="Rich S.A."/>
            <person name="Livny J."/>
            <person name="Vlamakis H."/>
            <person name="Clish C."/>
            <person name="Bullock K."/>
            <person name="Deik A."/>
            <person name="Scott J."/>
            <person name="Pierce K.A."/>
            <person name="Xavier R.J."/>
            <person name="Alm E.J."/>
        </authorList>
    </citation>
    <scope>NUCLEOTIDE SEQUENCE [LARGE SCALE GENOMIC DNA]</scope>
    <source>
        <strain evidence="1 7">BIOML-A73</strain>
    </source>
</reference>
<evidence type="ECO:0008006" key="9">
    <source>
        <dbReference type="Google" id="ProtNLM"/>
    </source>
</evidence>
<evidence type="ECO:0000313" key="8">
    <source>
        <dbReference type="Proteomes" id="UP000555193"/>
    </source>
</evidence>
<dbReference type="Proteomes" id="UP000433382">
    <property type="component" value="Unassembled WGS sequence"/>
</dbReference>